<comment type="caution">
    <text evidence="1">The sequence shown here is derived from an EMBL/GenBank/DDBJ whole genome shotgun (WGS) entry which is preliminary data.</text>
</comment>
<feature type="non-terminal residue" evidence="1">
    <location>
        <position position="1"/>
    </location>
</feature>
<reference evidence="1" key="1">
    <citation type="journal article" date="2019" name="Sci. Rep.">
        <title>Draft genome of Tanacetum cinerariifolium, the natural source of mosquito coil.</title>
        <authorList>
            <person name="Yamashiro T."/>
            <person name="Shiraishi A."/>
            <person name="Satake H."/>
            <person name="Nakayama K."/>
        </authorList>
    </citation>
    <scope>NUCLEOTIDE SEQUENCE</scope>
</reference>
<dbReference type="Gene3D" id="3.40.190.10">
    <property type="entry name" value="Periplasmic binding protein-like II"/>
    <property type="match status" value="1"/>
</dbReference>
<protein>
    <submittedName>
        <fullName evidence="1">Uncharacterized protein</fullName>
    </submittedName>
</protein>
<accession>A0A699TF72</accession>
<evidence type="ECO:0000313" key="1">
    <source>
        <dbReference type="EMBL" id="GFD07676.1"/>
    </source>
</evidence>
<gene>
    <name evidence="1" type="ORF">Tci_879645</name>
</gene>
<sequence length="171" mass="18300">AFDYNQGVLETNSLCVLKGTPHKAAAMKFVNEAIDAKLQAALPMIIDYGPLNPEAFKTGVIPAEREAKLPSSPENLSRQALLSAQWWASDAGVKAEERWLSFVQKNAGDGRGAAHHAAVLAGLSVRSGRRGILPGQLRQDLSGDDLLGHVCPDLQDQFPGHDSVHCDGVSH</sequence>
<dbReference type="EMBL" id="BKCJ011233036">
    <property type="protein sequence ID" value="GFD07676.1"/>
    <property type="molecule type" value="Genomic_DNA"/>
</dbReference>
<proteinExistence type="predicted"/>
<dbReference type="AlphaFoldDB" id="A0A699TF72"/>
<dbReference type="SUPFAM" id="SSF53850">
    <property type="entry name" value="Periplasmic binding protein-like II"/>
    <property type="match status" value="1"/>
</dbReference>
<feature type="non-terminal residue" evidence="1">
    <location>
        <position position="171"/>
    </location>
</feature>
<name>A0A699TF72_TANCI</name>
<organism evidence="1">
    <name type="scientific">Tanacetum cinerariifolium</name>
    <name type="common">Dalmatian daisy</name>
    <name type="synonym">Chrysanthemum cinerariifolium</name>
    <dbReference type="NCBI Taxonomy" id="118510"/>
    <lineage>
        <taxon>Eukaryota</taxon>
        <taxon>Viridiplantae</taxon>
        <taxon>Streptophyta</taxon>
        <taxon>Embryophyta</taxon>
        <taxon>Tracheophyta</taxon>
        <taxon>Spermatophyta</taxon>
        <taxon>Magnoliopsida</taxon>
        <taxon>eudicotyledons</taxon>
        <taxon>Gunneridae</taxon>
        <taxon>Pentapetalae</taxon>
        <taxon>asterids</taxon>
        <taxon>campanulids</taxon>
        <taxon>Asterales</taxon>
        <taxon>Asteraceae</taxon>
        <taxon>Asteroideae</taxon>
        <taxon>Anthemideae</taxon>
        <taxon>Anthemidinae</taxon>
        <taxon>Tanacetum</taxon>
    </lineage>
</organism>